<evidence type="ECO:0000256" key="6">
    <source>
        <dbReference type="ARBA" id="ARBA00022801"/>
    </source>
</evidence>
<dbReference type="InterPro" id="IPR002588">
    <property type="entry name" value="Alphavirus-like_MT_dom"/>
</dbReference>
<dbReference type="GO" id="GO:0006396">
    <property type="term" value="P:RNA processing"/>
    <property type="evidence" value="ECO:0007669"/>
    <property type="project" value="InterPro"/>
</dbReference>
<dbReference type="Pfam" id="PF01660">
    <property type="entry name" value="Vmethyltransf"/>
    <property type="match status" value="1"/>
</dbReference>
<sequence>MDTIVQQHSNVLRLDDILNDVVRRNAANASTDVGRLISDAAVNVIKRQVDLTPAKPLNVSFALTPEDQNALRRDFPGRELQFRNSATSSHAYAAAHRVCETDYIYSRFQTTQTTIIDIGGNFATHAKMGRDNVHSCCPILDVRDGARYTDRFLSIAGALEKQPERELNLNYCDHKFEDCDVSAPWAMAIHSISDIPITTVVKHCFRRGVKKLIASIMMDPMMLIATEGFIPRLNVQWEVETVEGKRMISFHFVDAPGLSYTHNFDVLMQYMTCNQVIVKGKAAYRVERVADLSGVFIVEITLASTNKDRLDLIPMRDVSCAWMTSLRRKTLVRIAIPQLKNSWEIKHVIMDTDFVRRVAEVSFRQYKSETPIENLVQSVATMISSASNHCIINGVTMQTGSPVPIDFYVPLAVTFVAYARSRYRMIKPAMEMVKQRGVSIVDPNADVDFINVKGEAVPTKGFVKTAIKGLLFPTKTKVDDNTMLLYSCPILESIVDEIKTALGWDVWATDDAVIQSLPSFYRMEDVFEVTSEHYCLSHTLNVDYWLEGLYDSYDELRKVHKAKLLEDEARKTKIEKALLKISEVLESDNCPPGLLPLKLEPLVANLIEKKTDEIITRPQCSDASKPHINPHADAIKEAMSYYHELEVVATRNLRGVGDYLGWRKSQNYAAVWGSDESRCVLEPLARKWFNRPESVEYERGMTMDGFVRLAWKNGDLTPDTWASISKYNVMIFDSTCVFDARSRLLPGLSKALTMDCKATVVIEDGVAGCGKTTSLLKQTKIESDLLLSANRETAKDARESGCIPEVMKYRVRTLDSYLMLKRWFTADRLLVDECFLVHSGIIYAAATLGQVKEIIAFGDTKQIPFVSRIPTFPLKYPSIKGTLKPKNITYRCPKDTTAVLSEKFYKRPVKTYNPISSSMTLVNINSGMEIPAEKDTLYITHTQADKCAMLRHPGINKANVMTTHEAQGKTFNNVILVRLSKTTNLLYSGKMPDAGPSHNLVALSRHKKTLRYFSVYADDPDDMVASGIRWSKTLDEQALTKYRVGEIEPCDFHVT</sequence>
<evidence type="ECO:0000256" key="3">
    <source>
        <dbReference type="ARBA" id="ARBA00020856"/>
    </source>
</evidence>
<evidence type="ECO:0000256" key="2">
    <source>
        <dbReference type="ARBA" id="ARBA00010328"/>
    </source>
</evidence>
<dbReference type="GO" id="GO:0003723">
    <property type="term" value="F:RNA binding"/>
    <property type="evidence" value="ECO:0007669"/>
    <property type="project" value="InterPro"/>
</dbReference>
<dbReference type="Gene3D" id="3.40.50.300">
    <property type="entry name" value="P-loop containing nucleotide triphosphate hydrolases"/>
    <property type="match status" value="2"/>
</dbReference>
<keyword evidence="4" id="KW-0808">Transferase</keyword>
<evidence type="ECO:0000256" key="5">
    <source>
        <dbReference type="ARBA" id="ARBA00022741"/>
    </source>
</evidence>
<dbReference type="InterPro" id="IPR027351">
    <property type="entry name" value="(+)RNA_virus_helicase_core_dom"/>
</dbReference>
<protein>
    <recommendedName>
        <fullName evidence="3">Replication protein 1a</fullName>
    </recommendedName>
</protein>
<comment type="similarity">
    <text evidence="2">Belongs to the bromoviridae replication protein 1a family.</text>
</comment>
<keyword evidence="7" id="KW-0067">ATP-binding</keyword>
<keyword evidence="6" id="KW-0378">Hydrolase</keyword>
<keyword evidence="5" id="KW-0547">Nucleotide-binding</keyword>
<feature type="domain" description="Alphavirus-like MT" evidence="10">
    <location>
        <begin position="81"/>
        <end position="271"/>
    </location>
</feature>
<dbReference type="GO" id="GO:0005524">
    <property type="term" value="F:ATP binding"/>
    <property type="evidence" value="ECO:0007669"/>
    <property type="project" value="UniProtKB-KW"/>
</dbReference>
<proteinExistence type="inferred from homology"/>
<evidence type="ECO:0000313" key="12">
    <source>
        <dbReference type="Proteomes" id="UP001184372"/>
    </source>
</evidence>
<dbReference type="GO" id="GO:0016787">
    <property type="term" value="F:hydrolase activity"/>
    <property type="evidence" value="ECO:0007669"/>
    <property type="project" value="UniProtKB-KW"/>
</dbReference>
<dbReference type="Proteomes" id="UP001184372">
    <property type="component" value="Genome"/>
</dbReference>
<evidence type="ECO:0000256" key="8">
    <source>
        <dbReference type="ARBA" id="ARBA00023184"/>
    </source>
</evidence>
<comment type="subcellular location">
    <subcellularLocation>
        <location evidence="1">Host endoplasmic reticulum membrane</location>
        <topology evidence="1">Peripheral membrane protein</topology>
    </subcellularLocation>
</comment>
<evidence type="ECO:0000256" key="4">
    <source>
        <dbReference type="ARBA" id="ARBA00022679"/>
    </source>
</evidence>
<evidence type="ECO:0000313" key="11">
    <source>
        <dbReference type="EMBL" id="QPB74030.1"/>
    </source>
</evidence>
<dbReference type="GO" id="GO:0008174">
    <property type="term" value="F:mRNA methyltransferase activity"/>
    <property type="evidence" value="ECO:0007669"/>
    <property type="project" value="UniProtKB-UniRule"/>
</dbReference>
<feature type="domain" description="(+)RNA virus helicase C-terminal" evidence="9">
    <location>
        <begin position="733"/>
        <end position="1049"/>
    </location>
</feature>
<name>A0AA92QLH6_9BROM</name>
<evidence type="ECO:0000259" key="10">
    <source>
        <dbReference type="PROSITE" id="PS51743"/>
    </source>
</evidence>
<evidence type="ECO:0000256" key="7">
    <source>
        <dbReference type="ARBA" id="ARBA00022840"/>
    </source>
</evidence>
<dbReference type="GO" id="GO:0016556">
    <property type="term" value="P:mRNA modification"/>
    <property type="evidence" value="ECO:0007669"/>
    <property type="project" value="InterPro"/>
</dbReference>
<accession>A0AA92QLH6</accession>
<dbReference type="SUPFAM" id="SSF52540">
    <property type="entry name" value="P-loop containing nucleoside triphosphate hydrolases"/>
    <property type="match status" value="1"/>
</dbReference>
<dbReference type="PROSITE" id="PS51657">
    <property type="entry name" value="PSRV_HELICASE"/>
    <property type="match status" value="1"/>
</dbReference>
<evidence type="ECO:0000256" key="1">
    <source>
        <dbReference type="ARBA" id="ARBA00004291"/>
    </source>
</evidence>
<dbReference type="GO" id="GO:0044167">
    <property type="term" value="C:host cell endoplasmic reticulum membrane"/>
    <property type="evidence" value="ECO:0007669"/>
    <property type="project" value="UniProtKB-SubCell"/>
</dbReference>
<keyword evidence="12" id="KW-1185">Reference proteome</keyword>
<dbReference type="EMBL" id="MT017861">
    <property type="protein sequence ID" value="QPB74030.1"/>
    <property type="molecule type" value="Genomic_RNA"/>
</dbReference>
<keyword evidence="8" id="KW-1038">Host endoplasmic reticulum</keyword>
<reference evidence="11 12" key="1">
    <citation type="journal article" date="2021" name="J. Virol.">
        <title>A novel high-throughput sequencing approach reveals the presence of a new virus infecting Rosa: rosa ilarvirus-1 (RIV-1).</title>
        <authorList>
            <person name="Vazquez-Iglesias I."/>
            <person name="McGreig S."/>
            <person name="Pufal H."/>
            <person name="Robinson R."/>
            <person name="Clover G.R.G."/>
            <person name="Fox A."/>
            <person name="Boonham N."/>
            <person name="Adams I.P."/>
        </authorList>
    </citation>
    <scope>NUCLEOTIDE SEQUENCE [LARGE SCALE GENOMIC DNA]</scope>
</reference>
<dbReference type="InterPro" id="IPR027417">
    <property type="entry name" value="P-loop_NTPase"/>
</dbReference>
<dbReference type="PROSITE" id="PS51743">
    <property type="entry name" value="ALPHAVIRUS_MT"/>
    <property type="match status" value="1"/>
</dbReference>
<evidence type="ECO:0000259" key="9">
    <source>
        <dbReference type="PROSITE" id="PS51657"/>
    </source>
</evidence>
<dbReference type="Pfam" id="PF01443">
    <property type="entry name" value="Viral_helicase1"/>
    <property type="match status" value="1"/>
</dbReference>
<organism evidence="11 12">
    <name type="scientific">Rosa ilarvirus-1</name>
    <dbReference type="NCBI Taxonomy" id="2708519"/>
    <lineage>
        <taxon>Viruses</taxon>
        <taxon>Riboviria</taxon>
        <taxon>Orthornavirae</taxon>
        <taxon>Kitrinoviricota</taxon>
        <taxon>Alsuviricetes</taxon>
        <taxon>Martellivirales</taxon>
        <taxon>Bromoviridae</taxon>
        <taxon>Ilarvirus</taxon>
    </lineage>
</organism>